<feature type="compositionally biased region" description="Low complexity" evidence="5">
    <location>
        <begin position="310"/>
        <end position="320"/>
    </location>
</feature>
<dbReference type="Proteomes" id="UP001161247">
    <property type="component" value="Chromosome 2"/>
</dbReference>
<proteinExistence type="predicted"/>
<evidence type="ECO:0000256" key="2">
    <source>
        <dbReference type="ARBA" id="ARBA00004555"/>
    </source>
</evidence>
<dbReference type="GO" id="GO:0030136">
    <property type="term" value="C:clathrin-coated vesicle"/>
    <property type="evidence" value="ECO:0007669"/>
    <property type="project" value="UniProtKB-SubCell"/>
</dbReference>
<dbReference type="SUPFAM" id="SSF48464">
    <property type="entry name" value="ENTH/VHS domain"/>
    <property type="match status" value="1"/>
</dbReference>
<dbReference type="Gene3D" id="1.25.40.90">
    <property type="match status" value="1"/>
</dbReference>
<dbReference type="AlphaFoldDB" id="A0AAV1CN70"/>
<dbReference type="PANTHER" id="PTHR22951:SF22">
    <property type="entry name" value="ENTH DOMAIN-CONTAINING PROTEIN"/>
    <property type="match status" value="1"/>
</dbReference>
<dbReference type="EMBL" id="OX459119">
    <property type="protein sequence ID" value="CAI9096816.1"/>
    <property type="molecule type" value="Genomic_DNA"/>
</dbReference>
<evidence type="ECO:0000256" key="5">
    <source>
        <dbReference type="SAM" id="MobiDB-lite"/>
    </source>
</evidence>
<dbReference type="GO" id="GO:0006900">
    <property type="term" value="P:vesicle budding from membrane"/>
    <property type="evidence" value="ECO:0007669"/>
    <property type="project" value="TreeGrafter"/>
</dbReference>
<accession>A0AAV1CN70</accession>
<dbReference type="GO" id="GO:0005794">
    <property type="term" value="C:Golgi apparatus"/>
    <property type="evidence" value="ECO:0007669"/>
    <property type="project" value="UniProtKB-SubCell"/>
</dbReference>
<keyword evidence="4" id="KW-0968">Cytoplasmic vesicle</keyword>
<evidence type="ECO:0000259" key="6">
    <source>
        <dbReference type="PROSITE" id="PS50942"/>
    </source>
</evidence>
<evidence type="ECO:0000256" key="3">
    <source>
        <dbReference type="ARBA" id="ARBA00023034"/>
    </source>
</evidence>
<protein>
    <submittedName>
        <fullName evidence="7">OLC1v1033037C1</fullName>
    </submittedName>
</protein>
<dbReference type="GO" id="GO:0072583">
    <property type="term" value="P:clathrin-dependent endocytosis"/>
    <property type="evidence" value="ECO:0007669"/>
    <property type="project" value="InterPro"/>
</dbReference>
<dbReference type="InterPro" id="IPR011417">
    <property type="entry name" value="ANTH_dom"/>
</dbReference>
<dbReference type="GO" id="GO:0032050">
    <property type="term" value="F:clathrin heavy chain binding"/>
    <property type="evidence" value="ECO:0007669"/>
    <property type="project" value="TreeGrafter"/>
</dbReference>
<dbReference type="GO" id="GO:0005546">
    <property type="term" value="F:phosphatidylinositol-4,5-bisphosphate binding"/>
    <property type="evidence" value="ECO:0007669"/>
    <property type="project" value="TreeGrafter"/>
</dbReference>
<dbReference type="PANTHER" id="PTHR22951">
    <property type="entry name" value="CLATHRIN ASSEMBLY PROTEIN"/>
    <property type="match status" value="1"/>
</dbReference>
<evidence type="ECO:0000313" key="7">
    <source>
        <dbReference type="EMBL" id="CAI9096816.1"/>
    </source>
</evidence>
<evidence type="ECO:0000256" key="4">
    <source>
        <dbReference type="ARBA" id="ARBA00023329"/>
    </source>
</evidence>
<dbReference type="InterPro" id="IPR045192">
    <property type="entry name" value="AP180-like"/>
</dbReference>
<organism evidence="7 8">
    <name type="scientific">Oldenlandia corymbosa var. corymbosa</name>
    <dbReference type="NCBI Taxonomy" id="529605"/>
    <lineage>
        <taxon>Eukaryota</taxon>
        <taxon>Viridiplantae</taxon>
        <taxon>Streptophyta</taxon>
        <taxon>Embryophyta</taxon>
        <taxon>Tracheophyta</taxon>
        <taxon>Spermatophyta</taxon>
        <taxon>Magnoliopsida</taxon>
        <taxon>eudicotyledons</taxon>
        <taxon>Gunneridae</taxon>
        <taxon>Pentapetalae</taxon>
        <taxon>asterids</taxon>
        <taxon>lamiids</taxon>
        <taxon>Gentianales</taxon>
        <taxon>Rubiaceae</taxon>
        <taxon>Rubioideae</taxon>
        <taxon>Spermacoceae</taxon>
        <taxon>Hedyotis-Oldenlandia complex</taxon>
        <taxon>Oldenlandia</taxon>
    </lineage>
</organism>
<dbReference type="InterPro" id="IPR013809">
    <property type="entry name" value="ENTH"/>
</dbReference>
<dbReference type="FunFam" id="1.20.58.150:FF:000005">
    <property type="entry name" value="putative clathrin assembly protein At2g25430"/>
    <property type="match status" value="1"/>
</dbReference>
<dbReference type="SMART" id="SM00273">
    <property type="entry name" value="ENTH"/>
    <property type="match status" value="1"/>
</dbReference>
<dbReference type="GO" id="GO:0048268">
    <property type="term" value="P:clathrin coat assembly"/>
    <property type="evidence" value="ECO:0007669"/>
    <property type="project" value="InterPro"/>
</dbReference>
<dbReference type="InterPro" id="IPR008942">
    <property type="entry name" value="ENTH_VHS"/>
</dbReference>
<name>A0AAV1CN70_OLDCO</name>
<gene>
    <name evidence="7" type="ORF">OLC1_LOCUS7477</name>
</gene>
<dbReference type="PROSITE" id="PS50942">
    <property type="entry name" value="ENTH"/>
    <property type="match status" value="1"/>
</dbReference>
<reference evidence="7" key="1">
    <citation type="submission" date="2023-03" db="EMBL/GenBank/DDBJ databases">
        <authorList>
            <person name="Julca I."/>
        </authorList>
    </citation>
    <scope>NUCLEOTIDE SEQUENCE</scope>
</reference>
<feature type="region of interest" description="Disordered" evidence="5">
    <location>
        <begin position="310"/>
        <end position="330"/>
    </location>
</feature>
<dbReference type="GO" id="GO:0000149">
    <property type="term" value="F:SNARE binding"/>
    <property type="evidence" value="ECO:0007669"/>
    <property type="project" value="TreeGrafter"/>
</dbReference>
<dbReference type="Gene3D" id="1.20.58.150">
    <property type="entry name" value="ANTH domain"/>
    <property type="match status" value="1"/>
</dbReference>
<feature type="domain" description="ENTH" evidence="6">
    <location>
        <begin position="24"/>
        <end position="162"/>
    </location>
</feature>
<keyword evidence="8" id="KW-1185">Reference proteome</keyword>
<dbReference type="GO" id="GO:0005545">
    <property type="term" value="F:1-phosphatidylinositol binding"/>
    <property type="evidence" value="ECO:0007669"/>
    <property type="project" value="InterPro"/>
</dbReference>
<dbReference type="SUPFAM" id="SSF89009">
    <property type="entry name" value="GAT-like domain"/>
    <property type="match status" value="1"/>
</dbReference>
<dbReference type="InterPro" id="IPR014712">
    <property type="entry name" value="ANTH_dom_sf"/>
</dbReference>
<dbReference type="GO" id="GO:0005905">
    <property type="term" value="C:clathrin-coated pit"/>
    <property type="evidence" value="ECO:0007669"/>
    <property type="project" value="TreeGrafter"/>
</dbReference>
<dbReference type="Pfam" id="PF07651">
    <property type="entry name" value="ANTH"/>
    <property type="match status" value="1"/>
</dbReference>
<sequence length="457" mass="52231">MHRRIRRAFCSLKEHTSVSCAKIATVGGFCDLDRVFIKATSPDDLPFDEKYVHEIMKIFAVSPASLRDFALLFARRFSKTECWRVALKSLLLLHRLLRSLPEDIPFRTELSWAISNRYITLYPCDFQDYSSSSAEDYTTLVRSYAHLLDEAIDCPSIEGFESDQDMIHEEFPERMKRLGRMIQVLPKLQSLIDRVMDCRPTGAAERNYIVQSTMKHIIRDSFACYTTIRKEIVVMLDNLIQLPHQECSAAFDIYKKAAIQANEVCAFYSWSKSIGLCGAYEYPFVERIPLIQIRALGAFLTGMWQLTESSSSPTMSNSASNLQSPTTISDDESDKLMKMMDVVPATRDDGQVRYNEANIKQERQKDAWMEPLIQLEGDNNSSWEALLEASLPMPPCIVSRNSFLSLPNGCDYRDQYGNGSANNLFTSRQMQVSSTQHTVQSSTNPFHCPDYMPFYHC</sequence>
<keyword evidence="3" id="KW-0333">Golgi apparatus</keyword>
<comment type="subcellular location">
    <subcellularLocation>
        <location evidence="1">Cytoplasmic vesicle</location>
        <location evidence="1">Clathrin-coated vesicle</location>
    </subcellularLocation>
    <subcellularLocation>
        <location evidence="2">Golgi apparatus</location>
    </subcellularLocation>
</comment>
<evidence type="ECO:0000256" key="1">
    <source>
        <dbReference type="ARBA" id="ARBA00004132"/>
    </source>
</evidence>
<evidence type="ECO:0000313" key="8">
    <source>
        <dbReference type="Proteomes" id="UP001161247"/>
    </source>
</evidence>